<organism evidence="1 2">
    <name type="scientific">Acaulospora colombiana</name>
    <dbReference type="NCBI Taxonomy" id="27376"/>
    <lineage>
        <taxon>Eukaryota</taxon>
        <taxon>Fungi</taxon>
        <taxon>Fungi incertae sedis</taxon>
        <taxon>Mucoromycota</taxon>
        <taxon>Glomeromycotina</taxon>
        <taxon>Glomeromycetes</taxon>
        <taxon>Diversisporales</taxon>
        <taxon>Acaulosporaceae</taxon>
        <taxon>Acaulospora</taxon>
    </lineage>
</organism>
<reference evidence="1" key="1">
    <citation type="submission" date="2021-06" db="EMBL/GenBank/DDBJ databases">
        <authorList>
            <person name="Kallberg Y."/>
            <person name="Tangrot J."/>
            <person name="Rosling A."/>
        </authorList>
    </citation>
    <scope>NUCLEOTIDE SEQUENCE</scope>
    <source>
        <strain evidence="1">CL356</strain>
    </source>
</reference>
<protein>
    <submittedName>
        <fullName evidence="1">2030_t:CDS:1</fullName>
    </submittedName>
</protein>
<keyword evidence="2" id="KW-1185">Reference proteome</keyword>
<sequence length="84" mass="9965">MNNKPTDPEKSELYDPHRPSYPEDRHSTEAPTKVQQVTHQIEETKTEIQKSLQELANRGRKLEDLEEQTEQLCRKIFENSRNMN</sequence>
<dbReference type="Proteomes" id="UP000789525">
    <property type="component" value="Unassembled WGS sequence"/>
</dbReference>
<evidence type="ECO:0000313" key="2">
    <source>
        <dbReference type="Proteomes" id="UP000789525"/>
    </source>
</evidence>
<dbReference type="EMBL" id="CAJVPT010008153">
    <property type="protein sequence ID" value="CAG8548813.1"/>
    <property type="molecule type" value="Genomic_DNA"/>
</dbReference>
<comment type="caution">
    <text evidence="1">The sequence shown here is derived from an EMBL/GenBank/DDBJ whole genome shotgun (WGS) entry which is preliminary data.</text>
</comment>
<gene>
    <name evidence="1" type="ORF">ACOLOM_LOCUS4767</name>
</gene>
<accession>A0ACA9LSS6</accession>
<proteinExistence type="predicted"/>
<evidence type="ECO:0000313" key="1">
    <source>
        <dbReference type="EMBL" id="CAG8548813.1"/>
    </source>
</evidence>
<name>A0ACA9LSS6_9GLOM</name>